<dbReference type="InterPro" id="IPR032259">
    <property type="entry name" value="HIBYL-CoA-H"/>
</dbReference>
<evidence type="ECO:0000256" key="1">
    <source>
        <dbReference type="ARBA" id="ARBA00001709"/>
    </source>
</evidence>
<dbReference type="CDD" id="cd06558">
    <property type="entry name" value="crotonase-like"/>
    <property type="match status" value="1"/>
</dbReference>
<proteinExistence type="predicted"/>
<gene>
    <name evidence="5" type="ORF">F5I99_05500</name>
</gene>
<accession>A0A5J6LCP2</accession>
<keyword evidence="6" id="KW-1185">Reference proteome</keyword>
<evidence type="ECO:0000259" key="4">
    <source>
        <dbReference type="Pfam" id="PF16113"/>
    </source>
</evidence>
<evidence type="ECO:0000313" key="6">
    <source>
        <dbReference type="Proteomes" id="UP000325606"/>
    </source>
</evidence>
<protein>
    <recommendedName>
        <fullName evidence="2">3-hydroxyisobutyryl-CoA hydrolase</fullName>
        <ecNumber evidence="2">3.1.2.4</ecNumber>
    </recommendedName>
</protein>
<dbReference type="GO" id="GO:0003860">
    <property type="term" value="F:3-hydroxyisobutyryl-CoA hydrolase activity"/>
    <property type="evidence" value="ECO:0007669"/>
    <property type="project" value="UniProtKB-EC"/>
</dbReference>
<dbReference type="SUPFAM" id="SSF52096">
    <property type="entry name" value="ClpP/crotonase"/>
    <property type="match status" value="1"/>
</dbReference>
<sequence length="366" mass="40584">MTCVIFREHTTQDGYVIGEICLNSERTLNALSQEMIGLIQPQLDVWQENPRVVALLLDSAGDKSFCAGGDVVGAWRLIEQESYAEIDEYFAAEYRLDYRLQTYPKPIICWGGGYVMGGGLGLMNGCSHRVVTPTSRLAMPEVTIGLFPDVGASYFLNRLPGKIGLFLGLTGSHVQAMDALWLGLADYALRMDQRQPMLEQLLVQDWNQGDNQAVITRVLSELAVAAQPVFQEIVTPVQQHQSLINALLADDSVKDFVDRLLALPADDPWLARAQQTVSQGSPLSLCLIAEQLQRAQSLSLKAVFQFEMLLAAQCCRQGEFVEGVRALLVEKDKSPKWRFASVESVTKDVLESHFQPPWTVNPLATL</sequence>
<dbReference type="Pfam" id="PF16113">
    <property type="entry name" value="ECH_2"/>
    <property type="match status" value="1"/>
</dbReference>
<dbReference type="InterPro" id="IPR029045">
    <property type="entry name" value="ClpP/crotonase-like_dom_sf"/>
</dbReference>
<evidence type="ECO:0000256" key="2">
    <source>
        <dbReference type="ARBA" id="ARBA00011915"/>
    </source>
</evidence>
<dbReference type="AlphaFoldDB" id="A0A5J6LCP2"/>
<dbReference type="EMBL" id="CP044222">
    <property type="protein sequence ID" value="QEW05991.1"/>
    <property type="molecule type" value="Genomic_DNA"/>
</dbReference>
<evidence type="ECO:0000256" key="3">
    <source>
        <dbReference type="ARBA" id="ARBA00022801"/>
    </source>
</evidence>
<feature type="domain" description="Enoyl-CoA hydratase/isomerase" evidence="4">
    <location>
        <begin position="18"/>
        <end position="354"/>
    </location>
</feature>
<name>A0A5J6LCP2_9GAMM</name>
<dbReference type="GO" id="GO:0006574">
    <property type="term" value="P:L-valine catabolic process"/>
    <property type="evidence" value="ECO:0007669"/>
    <property type="project" value="TreeGrafter"/>
</dbReference>
<evidence type="ECO:0000313" key="5">
    <source>
        <dbReference type="EMBL" id="QEW05991.1"/>
    </source>
</evidence>
<dbReference type="PANTHER" id="PTHR43176">
    <property type="entry name" value="3-HYDROXYISOBUTYRYL-COA HYDROLASE-RELATED"/>
    <property type="match status" value="1"/>
</dbReference>
<comment type="catalytic activity">
    <reaction evidence="1">
        <text>3-hydroxy-2-methylpropanoyl-CoA + H2O = 3-hydroxy-2-methylpropanoate + CoA + H(+)</text>
        <dbReference type="Rhea" id="RHEA:20888"/>
        <dbReference type="ChEBI" id="CHEBI:11805"/>
        <dbReference type="ChEBI" id="CHEBI:15377"/>
        <dbReference type="ChEBI" id="CHEBI:15378"/>
        <dbReference type="ChEBI" id="CHEBI:57287"/>
        <dbReference type="ChEBI" id="CHEBI:57340"/>
        <dbReference type="EC" id="3.1.2.4"/>
    </reaction>
</comment>
<dbReference type="Gene3D" id="3.90.226.10">
    <property type="entry name" value="2-enoyl-CoA Hydratase, Chain A, domain 1"/>
    <property type="match status" value="1"/>
</dbReference>
<dbReference type="RefSeq" id="WP_151054027.1">
    <property type="nucleotide sequence ID" value="NZ_CP044222.1"/>
</dbReference>
<keyword evidence="5" id="KW-0413">Isomerase</keyword>
<dbReference type="EC" id="3.1.2.4" evidence="2"/>
<dbReference type="KEGG" id="nik:F5I99_05500"/>
<dbReference type="PANTHER" id="PTHR43176:SF3">
    <property type="entry name" value="3-HYDROXYISOBUTYRYL-COA HYDROLASE, MITOCHONDRIAL"/>
    <property type="match status" value="1"/>
</dbReference>
<organism evidence="5 6">
    <name type="scientific">Nitrincola iocasae</name>
    <dbReference type="NCBI Taxonomy" id="2614693"/>
    <lineage>
        <taxon>Bacteria</taxon>
        <taxon>Pseudomonadati</taxon>
        <taxon>Pseudomonadota</taxon>
        <taxon>Gammaproteobacteria</taxon>
        <taxon>Oceanospirillales</taxon>
        <taxon>Oceanospirillaceae</taxon>
        <taxon>Nitrincola</taxon>
    </lineage>
</organism>
<dbReference type="GO" id="GO:0016853">
    <property type="term" value="F:isomerase activity"/>
    <property type="evidence" value="ECO:0007669"/>
    <property type="project" value="UniProtKB-KW"/>
</dbReference>
<dbReference type="Proteomes" id="UP000325606">
    <property type="component" value="Chromosome"/>
</dbReference>
<dbReference type="GO" id="GO:0005829">
    <property type="term" value="C:cytosol"/>
    <property type="evidence" value="ECO:0007669"/>
    <property type="project" value="TreeGrafter"/>
</dbReference>
<dbReference type="NCBIfam" id="NF004127">
    <property type="entry name" value="PRK05617.1"/>
    <property type="match status" value="1"/>
</dbReference>
<reference evidence="5 6" key="1">
    <citation type="submission" date="2019-09" db="EMBL/GenBank/DDBJ databases">
        <title>Nitrincola iocasae sp. nov., a bacterium isolated from the sediment collected at a cold seep field in South China Sea.</title>
        <authorList>
            <person name="Zhang H."/>
            <person name="Wang H."/>
            <person name="Li C."/>
        </authorList>
    </citation>
    <scope>NUCLEOTIDE SEQUENCE [LARGE SCALE GENOMIC DNA]</scope>
    <source>
        <strain evidence="5 6">KXZD1103</strain>
    </source>
</reference>
<dbReference type="InterPro" id="IPR045004">
    <property type="entry name" value="ECH_dom"/>
</dbReference>
<keyword evidence="3" id="KW-0378">Hydrolase</keyword>